<accession>A0A183LNW3</accession>
<proteinExistence type="predicted"/>
<gene>
    <name evidence="1" type="ORF">SMRZ_LOCUS5491</name>
</gene>
<organism evidence="1 2">
    <name type="scientific">Schistosoma margrebowiei</name>
    <dbReference type="NCBI Taxonomy" id="48269"/>
    <lineage>
        <taxon>Eukaryota</taxon>
        <taxon>Metazoa</taxon>
        <taxon>Spiralia</taxon>
        <taxon>Lophotrochozoa</taxon>
        <taxon>Platyhelminthes</taxon>
        <taxon>Trematoda</taxon>
        <taxon>Digenea</taxon>
        <taxon>Strigeidida</taxon>
        <taxon>Schistosomatoidea</taxon>
        <taxon>Schistosomatidae</taxon>
        <taxon>Schistosoma</taxon>
    </lineage>
</organism>
<evidence type="ECO:0000313" key="1">
    <source>
        <dbReference type="EMBL" id="VDO66387.1"/>
    </source>
</evidence>
<keyword evidence="2" id="KW-1185">Reference proteome</keyword>
<dbReference type="EMBL" id="UZAI01001907">
    <property type="protein sequence ID" value="VDO66387.1"/>
    <property type="molecule type" value="Genomic_DNA"/>
</dbReference>
<protein>
    <submittedName>
        <fullName evidence="1">Uncharacterized protein</fullName>
    </submittedName>
</protein>
<sequence>MLGGGWIQSTGNPGPKFRAAWHSSAKRACNLKRTGAPRRIQSCVPQPHSQRRYH</sequence>
<name>A0A183LNW3_9TREM</name>
<dbReference type="Proteomes" id="UP000277204">
    <property type="component" value="Unassembled WGS sequence"/>
</dbReference>
<reference evidence="1 2" key="1">
    <citation type="submission" date="2018-11" db="EMBL/GenBank/DDBJ databases">
        <authorList>
            <consortium name="Pathogen Informatics"/>
        </authorList>
    </citation>
    <scope>NUCLEOTIDE SEQUENCE [LARGE SCALE GENOMIC DNA]</scope>
    <source>
        <strain evidence="1 2">Zambia</strain>
    </source>
</reference>
<evidence type="ECO:0000313" key="2">
    <source>
        <dbReference type="Proteomes" id="UP000277204"/>
    </source>
</evidence>
<dbReference type="AlphaFoldDB" id="A0A183LNW3"/>